<dbReference type="PATRIC" id="fig|33935.3.peg.4842"/>
<dbReference type="EMBL" id="LGCI01000009">
    <property type="protein sequence ID" value="KOY81546.1"/>
    <property type="molecule type" value="Genomic_DNA"/>
</dbReference>
<name>A0A0M9DJ88_9BACI</name>
<proteinExistence type="predicted"/>
<dbReference type="STRING" id="33935.ADM90_14145"/>
<keyword evidence="2" id="KW-1185">Reference proteome</keyword>
<evidence type="ECO:0000313" key="2">
    <source>
        <dbReference type="Proteomes" id="UP000037977"/>
    </source>
</evidence>
<comment type="caution">
    <text evidence="1">The sequence shown here is derived from an EMBL/GenBank/DDBJ whole genome shotgun (WGS) entry which is preliminary data.</text>
</comment>
<accession>A0A0M9DJ88</accession>
<organism evidence="1 2">
    <name type="scientific">Lysinibacillus macroides</name>
    <dbReference type="NCBI Taxonomy" id="33935"/>
    <lineage>
        <taxon>Bacteria</taxon>
        <taxon>Bacillati</taxon>
        <taxon>Bacillota</taxon>
        <taxon>Bacilli</taxon>
        <taxon>Bacillales</taxon>
        <taxon>Bacillaceae</taxon>
        <taxon>Lysinibacillus</taxon>
    </lineage>
</organism>
<dbReference type="RefSeq" id="WP_053995605.1">
    <property type="nucleotide sequence ID" value="NZ_CP065643.1"/>
</dbReference>
<dbReference type="Proteomes" id="UP000037977">
    <property type="component" value="Unassembled WGS sequence"/>
</dbReference>
<evidence type="ECO:0000313" key="1">
    <source>
        <dbReference type="EMBL" id="KOY81546.1"/>
    </source>
</evidence>
<gene>
    <name evidence="1" type="ORF">ADM90_14145</name>
</gene>
<reference evidence="1 2" key="1">
    <citation type="submission" date="2015-07" db="EMBL/GenBank/DDBJ databases">
        <title>Genome sequencing project for genomic taxonomy and phylogenomics of Bacillus-like bacteria.</title>
        <authorList>
            <person name="Liu B."/>
            <person name="Wang J."/>
            <person name="Zhu Y."/>
            <person name="Liu G."/>
            <person name="Chen Q."/>
            <person name="Chen Z."/>
            <person name="Che J."/>
            <person name="Ge C."/>
            <person name="Shi H."/>
            <person name="Pan Z."/>
            <person name="Liu X."/>
        </authorList>
    </citation>
    <scope>NUCLEOTIDE SEQUENCE [LARGE SCALE GENOMIC DNA]</scope>
    <source>
        <strain evidence="1 2">DSM 54</strain>
    </source>
</reference>
<sequence>MEQKSSEELLRQQLQILAERSANEATVSDLPQLTLAMVKVYEALQQQNYQLDVIQIKKIISGFLDKEQVLL</sequence>
<protein>
    <submittedName>
        <fullName evidence="1">Uncharacterized protein</fullName>
    </submittedName>
</protein>
<dbReference type="AlphaFoldDB" id="A0A0M9DJ88"/>